<dbReference type="PROSITE" id="PS00022">
    <property type="entry name" value="EGF_1"/>
    <property type="match status" value="2"/>
</dbReference>
<evidence type="ECO:0000256" key="2">
    <source>
        <dbReference type="PROSITE-ProRule" id="PRU00076"/>
    </source>
</evidence>
<dbReference type="PROSITE" id="PS50026">
    <property type="entry name" value="EGF_3"/>
    <property type="match status" value="2"/>
</dbReference>
<keyword evidence="1 2" id="KW-1015">Disulfide bond</keyword>
<dbReference type="PROSITE" id="PS00010">
    <property type="entry name" value="ASX_HYDROXYL"/>
    <property type="match status" value="1"/>
</dbReference>
<keyword evidence="2" id="KW-0245">EGF-like domain</keyword>
<organism evidence="7 8">
    <name type="scientific">Scleropages formosus</name>
    <name type="common">Asian bonytongue</name>
    <name type="synonym">Osteoglossum formosum</name>
    <dbReference type="NCBI Taxonomy" id="113540"/>
    <lineage>
        <taxon>Eukaryota</taxon>
        <taxon>Metazoa</taxon>
        <taxon>Chordata</taxon>
        <taxon>Craniata</taxon>
        <taxon>Vertebrata</taxon>
        <taxon>Euteleostomi</taxon>
        <taxon>Actinopterygii</taxon>
        <taxon>Neopterygii</taxon>
        <taxon>Teleostei</taxon>
        <taxon>Osteoglossocephala</taxon>
        <taxon>Osteoglossomorpha</taxon>
        <taxon>Osteoglossiformes</taxon>
        <taxon>Osteoglossidae</taxon>
        <taxon>Scleropages</taxon>
    </lineage>
</organism>
<dbReference type="PROSITE" id="PS50025">
    <property type="entry name" value="LAM_G_DOMAIN"/>
    <property type="match status" value="2"/>
</dbReference>
<dbReference type="InterPro" id="IPR000742">
    <property type="entry name" value="EGF"/>
</dbReference>
<dbReference type="CDD" id="cd00054">
    <property type="entry name" value="EGF_CA"/>
    <property type="match status" value="1"/>
</dbReference>
<feature type="domain" description="EGF-like" evidence="6">
    <location>
        <begin position="414"/>
        <end position="451"/>
    </location>
</feature>
<name>A0A8C9VRN0_SCLFO</name>
<evidence type="ECO:0000313" key="7">
    <source>
        <dbReference type="Ensembl" id="ENSSFOP00015063770.1"/>
    </source>
</evidence>
<reference evidence="7" key="2">
    <citation type="submission" date="2025-08" db="UniProtKB">
        <authorList>
            <consortium name="Ensembl"/>
        </authorList>
    </citation>
    <scope>IDENTIFICATION</scope>
</reference>
<evidence type="ECO:0000313" key="8">
    <source>
        <dbReference type="Proteomes" id="UP000694397"/>
    </source>
</evidence>
<feature type="disulfide bond" evidence="2">
    <location>
        <begin position="441"/>
        <end position="450"/>
    </location>
</feature>
<dbReference type="PANTHER" id="PTHR15036:SF85">
    <property type="entry name" value="SP2353, ISOFORM A"/>
    <property type="match status" value="1"/>
</dbReference>
<gene>
    <name evidence="7" type="primary">LOC108941306</name>
</gene>
<proteinExistence type="predicted"/>
<evidence type="ECO:0000256" key="1">
    <source>
        <dbReference type="ARBA" id="ARBA00023157"/>
    </source>
</evidence>
<evidence type="ECO:0000259" key="6">
    <source>
        <dbReference type="PROSITE" id="PS50026"/>
    </source>
</evidence>
<dbReference type="InterPro" id="IPR050372">
    <property type="entry name" value="Neurexin-related_CASP"/>
</dbReference>
<feature type="transmembrane region" description="Helical" evidence="4">
    <location>
        <begin position="472"/>
        <end position="494"/>
    </location>
</feature>
<dbReference type="SUPFAM" id="SSF57196">
    <property type="entry name" value="EGF/Laminin"/>
    <property type="match status" value="1"/>
</dbReference>
<evidence type="ECO:0000256" key="4">
    <source>
        <dbReference type="SAM" id="Phobius"/>
    </source>
</evidence>
<dbReference type="Pfam" id="PF02210">
    <property type="entry name" value="Laminin_G_2"/>
    <property type="match status" value="2"/>
</dbReference>
<dbReference type="PANTHER" id="PTHR15036">
    <property type="entry name" value="PIKACHURIN-LIKE PROTEIN"/>
    <property type="match status" value="1"/>
</dbReference>
<dbReference type="InterPro" id="IPR001791">
    <property type="entry name" value="Laminin_G"/>
</dbReference>
<keyword evidence="4" id="KW-0472">Membrane</keyword>
<dbReference type="InterPro" id="IPR000152">
    <property type="entry name" value="EGF-type_Asp/Asn_hydroxyl_site"/>
</dbReference>
<dbReference type="SMART" id="SM00282">
    <property type="entry name" value="LamG"/>
    <property type="match status" value="2"/>
</dbReference>
<feature type="compositionally biased region" description="Low complexity" evidence="3">
    <location>
        <begin position="735"/>
        <end position="746"/>
    </location>
</feature>
<keyword evidence="4" id="KW-1133">Transmembrane helix</keyword>
<keyword evidence="4" id="KW-0812">Transmembrane</keyword>
<evidence type="ECO:0008006" key="9">
    <source>
        <dbReference type="Google" id="ProtNLM"/>
    </source>
</evidence>
<accession>A0A8C9VRN0</accession>
<protein>
    <recommendedName>
        <fullName evidence="9">EGF-like domain-containing protein</fullName>
    </recommendedName>
</protein>
<dbReference type="GO" id="GO:0016020">
    <property type="term" value="C:membrane"/>
    <property type="evidence" value="ECO:0007669"/>
    <property type="project" value="UniProtKB-SubCell"/>
</dbReference>
<dbReference type="GeneTree" id="ENSGT00940000155719"/>
<dbReference type="SMART" id="SM00181">
    <property type="entry name" value="EGF"/>
    <property type="match status" value="2"/>
</dbReference>
<evidence type="ECO:0000256" key="3">
    <source>
        <dbReference type="SAM" id="MobiDB-lite"/>
    </source>
</evidence>
<dbReference type="InterPro" id="IPR013320">
    <property type="entry name" value="ConA-like_dom_sf"/>
</dbReference>
<dbReference type="AlphaFoldDB" id="A0A8C9VRN0"/>
<reference evidence="7 8" key="1">
    <citation type="submission" date="2019-04" db="EMBL/GenBank/DDBJ databases">
        <authorList>
            <consortium name="Wellcome Sanger Institute Data Sharing"/>
        </authorList>
    </citation>
    <scope>NUCLEOTIDE SEQUENCE [LARGE SCALE GENOMIC DNA]</scope>
</reference>
<dbReference type="Ensembl" id="ENSSFOT00015047928.1">
    <property type="protein sequence ID" value="ENSSFOP00015063770.1"/>
    <property type="gene ID" value="ENSSFOG00015029354.1"/>
</dbReference>
<keyword evidence="8" id="KW-1185">Reference proteome</keyword>
<reference evidence="7" key="3">
    <citation type="submission" date="2025-09" db="UniProtKB">
        <authorList>
            <consortium name="Ensembl"/>
        </authorList>
    </citation>
    <scope>IDENTIFICATION</scope>
</reference>
<evidence type="ECO:0000259" key="5">
    <source>
        <dbReference type="PROSITE" id="PS50025"/>
    </source>
</evidence>
<feature type="domain" description="Laminin G" evidence="5">
    <location>
        <begin position="230"/>
        <end position="397"/>
    </location>
</feature>
<dbReference type="Gene3D" id="2.60.120.200">
    <property type="match status" value="2"/>
</dbReference>
<dbReference type="Gene3D" id="2.10.25.10">
    <property type="entry name" value="Laminin"/>
    <property type="match status" value="2"/>
</dbReference>
<dbReference type="OrthoDB" id="6252479at2759"/>
<feature type="region of interest" description="Disordered" evidence="3">
    <location>
        <begin position="713"/>
        <end position="746"/>
    </location>
</feature>
<dbReference type="Proteomes" id="UP000694397">
    <property type="component" value="Chromosome 10"/>
</dbReference>
<sequence>MEYPSLDPRNNIISLELATVQPNSLLLYNHGSASSSEFLALEVVGGKVCLSYNLGNGVVRVKTQKKVADGLFHSITAKRTGKVASLQVDSCSDDEPSEFCFSQTEGIGNERTLDVGFSNMTFGGIKSIDAILLWPTQLTTHDFVGCVRNAKVNGIPLDFTRALASHNVLESCPRTAVLPCHIGVCLNGGVCRDHWSYYSCHCQDLFTGAHCETEIMTKNALKLTGQIYIEYVVKENYKRELHLANLVEGHGGNSAIIAQDSLMEIKLISTKPDGLLLSYWGKEKHTTLKMKDGKLVYYSGVERSAPLAETALEAALLDGHWHVVHLYGDSENFVLCLDGVPLMNTTNSIIFVERILLGGGFSGCVEYFKYNGHILPFSGFSEVVDVHPSSMLSFTECTFEDECEHRACTEQNPASVPCPLKPCLNEGACRGAGVHNASCDCLQNFTGAFCEVCSHLMGNRSTCPEPHTGTPLWIIGIIIPTGLILLILALLITFRWQSAKMQSLVSAWMHRFPEKGKQGRENHAFRSDDGTGQDFDTGAEKERNIIGVEIQTSQTLGPVSHQCNEANPSLLEAGPGNSEPEYYDIDSTCSIFQSSTGMNLLCCEQGEQVHSIGGHPISSTVHHCHQDGAQGERQQGIKQDALYALNPNSEEREPWHTNETCIYIRKGPLKQSDSIPTPGEVRSQHFGRNTLVPDLVSPPLGLSVEELKRLNTPMDQPWDTNKCQVSHPPHRVDGTSSESETYSSFTCSEPDYKTEMSFICRRPRPLQELSLVACSSEKVEHRNGSTHSFLRGRNPLSENKMGVSGLCTGPTQHWERLLNLGLHFDTYAQVFEDIAALPSDLQQNSNMQSDEEEII</sequence>
<feature type="disulfide bond" evidence="2">
    <location>
        <begin position="202"/>
        <end position="211"/>
    </location>
</feature>
<dbReference type="SUPFAM" id="SSF49899">
    <property type="entry name" value="Concanavalin A-like lectins/glucanases"/>
    <property type="match status" value="2"/>
</dbReference>
<dbReference type="CDD" id="cd00110">
    <property type="entry name" value="LamG"/>
    <property type="match status" value="2"/>
</dbReference>
<comment type="caution">
    <text evidence="2">Lacks conserved residue(s) required for the propagation of feature annotation.</text>
</comment>
<feature type="domain" description="EGF-like" evidence="6">
    <location>
        <begin position="176"/>
        <end position="212"/>
    </location>
</feature>
<feature type="domain" description="Laminin G" evidence="5">
    <location>
        <begin position="1"/>
        <end position="172"/>
    </location>
</feature>